<dbReference type="GO" id="GO:0016491">
    <property type="term" value="F:oxidoreductase activity"/>
    <property type="evidence" value="ECO:0007669"/>
    <property type="project" value="UniProtKB-KW"/>
</dbReference>
<evidence type="ECO:0000313" key="4">
    <source>
        <dbReference type="EMBL" id="MBA2133065.1"/>
    </source>
</evidence>
<dbReference type="RefSeq" id="WP_181339510.1">
    <property type="nucleotide sequence ID" value="NZ_JAAKDE010000010.1"/>
</dbReference>
<dbReference type="EMBL" id="JAAKDE010000010">
    <property type="protein sequence ID" value="MBA2133065.1"/>
    <property type="molecule type" value="Genomic_DNA"/>
</dbReference>
<comment type="caution">
    <text evidence="4">The sequence shown here is derived from an EMBL/GenBank/DDBJ whole genome shotgun (WGS) entry which is preliminary data.</text>
</comment>
<dbReference type="Gene3D" id="2.20.180.10">
    <property type="entry name" value="putative fmn-dependent nitroreductase like domains"/>
    <property type="match status" value="1"/>
</dbReference>
<accession>A0A8J6HZZ9</accession>
<dbReference type="InterPro" id="IPR000415">
    <property type="entry name" value="Nitroreductase-like"/>
</dbReference>
<sequence>MLKELIRKNRSYRRFYEQEPLSRATLVELVDLARYAPSAANRQPLKYLLSYTPERNSRIFPHLRWAGYLTDWPGPAPGERPAGYIVILGDTTISKNFDCDHGIAAQSILLGAVEAGLGGCIIGSIDREGLRQALQIPAHFEILLVLALGRPKEEVVLETMDESGDIRYWRDEQAVHHVPKRPLDDLILD</sequence>
<dbReference type="CDD" id="cd02062">
    <property type="entry name" value="Nitro_FMN_reductase"/>
    <property type="match status" value="1"/>
</dbReference>
<protein>
    <submittedName>
        <fullName evidence="4">Nitroreductase family protein</fullName>
    </submittedName>
</protein>
<dbReference type="Gene3D" id="3.40.109.10">
    <property type="entry name" value="NADH Oxidase"/>
    <property type="match status" value="1"/>
</dbReference>
<evidence type="ECO:0000313" key="5">
    <source>
        <dbReference type="Proteomes" id="UP000657177"/>
    </source>
</evidence>
<name>A0A8J6HZZ9_9FIRM</name>
<organism evidence="4 5">
    <name type="scientific">Capillibacterium thermochitinicola</name>
    <dbReference type="NCBI Taxonomy" id="2699427"/>
    <lineage>
        <taxon>Bacteria</taxon>
        <taxon>Bacillati</taxon>
        <taxon>Bacillota</taxon>
        <taxon>Capillibacterium</taxon>
    </lineage>
</organism>
<dbReference type="PANTHER" id="PTHR43673:SF10">
    <property type="entry name" value="NADH DEHYDROGENASE_NAD(P)H NITROREDUCTASE XCC3605-RELATED"/>
    <property type="match status" value="1"/>
</dbReference>
<dbReference type="InterPro" id="IPR029479">
    <property type="entry name" value="Nitroreductase"/>
</dbReference>
<gene>
    <name evidence="4" type="ORF">G5B42_05855</name>
</gene>
<keyword evidence="5" id="KW-1185">Reference proteome</keyword>
<evidence type="ECO:0000259" key="3">
    <source>
        <dbReference type="Pfam" id="PF00881"/>
    </source>
</evidence>
<dbReference type="SUPFAM" id="SSF55469">
    <property type="entry name" value="FMN-dependent nitroreductase-like"/>
    <property type="match status" value="1"/>
</dbReference>
<dbReference type="AlphaFoldDB" id="A0A8J6HZZ9"/>
<feature type="domain" description="Nitroreductase" evidence="3">
    <location>
        <begin position="6"/>
        <end position="64"/>
    </location>
</feature>
<comment type="similarity">
    <text evidence="1">Belongs to the nitroreductase family.</text>
</comment>
<dbReference type="Proteomes" id="UP000657177">
    <property type="component" value="Unassembled WGS sequence"/>
</dbReference>
<dbReference type="PANTHER" id="PTHR43673">
    <property type="entry name" value="NAD(P)H NITROREDUCTASE YDGI-RELATED"/>
    <property type="match status" value="1"/>
</dbReference>
<dbReference type="Pfam" id="PF00881">
    <property type="entry name" value="Nitroreductase"/>
    <property type="match status" value="2"/>
</dbReference>
<proteinExistence type="inferred from homology"/>
<dbReference type="InterPro" id="IPR023312">
    <property type="entry name" value="Put_nitroreductase_C_bac"/>
</dbReference>
<evidence type="ECO:0000256" key="2">
    <source>
        <dbReference type="ARBA" id="ARBA00023002"/>
    </source>
</evidence>
<evidence type="ECO:0000256" key="1">
    <source>
        <dbReference type="ARBA" id="ARBA00007118"/>
    </source>
</evidence>
<keyword evidence="2" id="KW-0560">Oxidoreductase</keyword>
<reference evidence="4" key="1">
    <citation type="submission" date="2020-06" db="EMBL/GenBank/DDBJ databases">
        <title>Novel chitinolytic bacterium.</title>
        <authorList>
            <person name="Ungkulpasvich U."/>
            <person name="Kosugi A."/>
            <person name="Uke A."/>
        </authorList>
    </citation>
    <scope>NUCLEOTIDE SEQUENCE</scope>
    <source>
        <strain evidence="4">UUS1-1</strain>
    </source>
</reference>
<feature type="domain" description="Nitroreductase" evidence="3">
    <location>
        <begin position="98"/>
        <end position="150"/>
    </location>
</feature>